<reference evidence="2" key="1">
    <citation type="journal article" date="2019" name="Int. J. Syst. Evol. Microbiol.">
        <title>The Global Catalogue of Microorganisms (GCM) 10K type strain sequencing project: providing services to taxonomists for standard genome sequencing and annotation.</title>
        <authorList>
            <consortium name="The Broad Institute Genomics Platform"/>
            <consortium name="The Broad Institute Genome Sequencing Center for Infectious Disease"/>
            <person name="Wu L."/>
            <person name="Ma J."/>
        </authorList>
    </citation>
    <scope>NUCLEOTIDE SEQUENCE [LARGE SCALE GENOMIC DNA]</scope>
    <source>
        <strain evidence="2">CGMCC 4.7645</strain>
    </source>
</reference>
<protein>
    <submittedName>
        <fullName evidence="1">Class I SAM-dependent methyltransferase</fullName>
        <ecNumber evidence="1">2.1.1.-</ecNumber>
    </submittedName>
</protein>
<dbReference type="InterPro" id="IPR029063">
    <property type="entry name" value="SAM-dependent_MTases_sf"/>
</dbReference>
<comment type="caution">
    <text evidence="1">The sequence shown here is derived from an EMBL/GenBank/DDBJ whole genome shotgun (WGS) entry which is preliminary data.</text>
</comment>
<dbReference type="RefSeq" id="WP_378267409.1">
    <property type="nucleotide sequence ID" value="NZ_JBHUKR010000011.1"/>
</dbReference>
<dbReference type="Gene3D" id="3.40.50.150">
    <property type="entry name" value="Vaccinia Virus protein VP39"/>
    <property type="match status" value="1"/>
</dbReference>
<sequence>MSERDEGMAASGDDQQSAAWNGWEAGHWARHAERYNAMLGGDFNDALFDAAAIDARDRVLDVGCGTGETTRLAARKASPGHALS</sequence>
<dbReference type="Proteomes" id="UP001597417">
    <property type="component" value="Unassembled WGS sequence"/>
</dbReference>
<dbReference type="GO" id="GO:0008168">
    <property type="term" value="F:methyltransferase activity"/>
    <property type="evidence" value="ECO:0007669"/>
    <property type="project" value="UniProtKB-KW"/>
</dbReference>
<gene>
    <name evidence="1" type="ORF">ACFSXZ_24120</name>
</gene>
<evidence type="ECO:0000313" key="1">
    <source>
        <dbReference type="EMBL" id="MFD2419419.1"/>
    </source>
</evidence>
<dbReference type="GO" id="GO:0032259">
    <property type="term" value="P:methylation"/>
    <property type="evidence" value="ECO:0007669"/>
    <property type="project" value="UniProtKB-KW"/>
</dbReference>
<name>A0ABW5FXT3_9PSEU</name>
<keyword evidence="1" id="KW-0808">Transferase</keyword>
<accession>A0ABW5FXT3</accession>
<organism evidence="1 2">
    <name type="scientific">Amycolatopsis pigmentata</name>
    <dbReference type="NCBI Taxonomy" id="450801"/>
    <lineage>
        <taxon>Bacteria</taxon>
        <taxon>Bacillati</taxon>
        <taxon>Actinomycetota</taxon>
        <taxon>Actinomycetes</taxon>
        <taxon>Pseudonocardiales</taxon>
        <taxon>Pseudonocardiaceae</taxon>
        <taxon>Amycolatopsis</taxon>
    </lineage>
</organism>
<dbReference type="SUPFAM" id="SSF53335">
    <property type="entry name" value="S-adenosyl-L-methionine-dependent methyltransferases"/>
    <property type="match status" value="1"/>
</dbReference>
<evidence type="ECO:0000313" key="2">
    <source>
        <dbReference type="Proteomes" id="UP001597417"/>
    </source>
</evidence>
<dbReference type="EMBL" id="JBHUKR010000011">
    <property type="protein sequence ID" value="MFD2419419.1"/>
    <property type="molecule type" value="Genomic_DNA"/>
</dbReference>
<proteinExistence type="predicted"/>
<dbReference type="EC" id="2.1.1.-" evidence="1"/>
<keyword evidence="2" id="KW-1185">Reference proteome</keyword>
<keyword evidence="1" id="KW-0489">Methyltransferase</keyword>